<name>A0A1G2LPP8_9BACT</name>
<dbReference type="GO" id="GO:0005840">
    <property type="term" value="C:ribosome"/>
    <property type="evidence" value="ECO:0007669"/>
    <property type="project" value="UniProtKB-KW"/>
</dbReference>
<dbReference type="InterPro" id="IPR023574">
    <property type="entry name" value="Ribosomal_uL4_dom_sf"/>
</dbReference>
<dbReference type="Pfam" id="PF00573">
    <property type="entry name" value="Ribosomal_L4"/>
    <property type="match status" value="1"/>
</dbReference>
<keyword evidence="2 4" id="KW-0689">Ribosomal protein</keyword>
<keyword evidence="3" id="KW-0687">Ribonucleoprotein</keyword>
<dbReference type="SUPFAM" id="SSF52166">
    <property type="entry name" value="Ribosomal protein L4"/>
    <property type="match status" value="1"/>
</dbReference>
<evidence type="ECO:0000313" key="5">
    <source>
        <dbReference type="Proteomes" id="UP000178302"/>
    </source>
</evidence>
<comment type="caution">
    <text evidence="4">The sequence shown here is derived from an EMBL/GenBank/DDBJ whole genome shotgun (WGS) entry which is preliminary data.</text>
</comment>
<organism evidence="4 5">
    <name type="scientific">Candidatus Tagabacteria bacterium RIFCSPLOWO2_01_FULL_39_11</name>
    <dbReference type="NCBI Taxonomy" id="1802295"/>
    <lineage>
        <taxon>Bacteria</taxon>
        <taxon>Candidatus Tagaibacteriota</taxon>
    </lineage>
</organism>
<dbReference type="GO" id="GO:0006412">
    <property type="term" value="P:translation"/>
    <property type="evidence" value="ECO:0007669"/>
    <property type="project" value="InterPro"/>
</dbReference>
<dbReference type="Gene3D" id="3.40.1370.10">
    <property type="match status" value="1"/>
</dbReference>
<protein>
    <submittedName>
        <fullName evidence="4">50S ribosomal protein L4</fullName>
    </submittedName>
</protein>
<evidence type="ECO:0000313" key="4">
    <source>
        <dbReference type="EMBL" id="OHA13585.1"/>
    </source>
</evidence>
<evidence type="ECO:0000256" key="1">
    <source>
        <dbReference type="ARBA" id="ARBA00010528"/>
    </source>
</evidence>
<comment type="similarity">
    <text evidence="1">Belongs to the universal ribosomal protein uL4 family.</text>
</comment>
<dbReference type="GO" id="GO:1990904">
    <property type="term" value="C:ribonucleoprotein complex"/>
    <property type="evidence" value="ECO:0007669"/>
    <property type="project" value="UniProtKB-KW"/>
</dbReference>
<evidence type="ECO:0000256" key="2">
    <source>
        <dbReference type="ARBA" id="ARBA00022980"/>
    </source>
</evidence>
<proteinExistence type="inferred from homology"/>
<dbReference type="EMBL" id="MHQZ01000029">
    <property type="protein sequence ID" value="OHA13585.1"/>
    <property type="molecule type" value="Genomic_DNA"/>
</dbReference>
<dbReference type="AlphaFoldDB" id="A0A1G2LPP8"/>
<accession>A0A1G2LPP8</accession>
<evidence type="ECO:0000256" key="3">
    <source>
        <dbReference type="ARBA" id="ARBA00023274"/>
    </source>
</evidence>
<sequence length="87" mass="10064">KTKKAQELIKRLQKIKEFANLGSKNGRVLIYLNQPKEETILSLCNLPYVKISETKNTNVLDLLSNKFIILTKEGIEQIQNSKFKMQN</sequence>
<dbReference type="GO" id="GO:0003735">
    <property type="term" value="F:structural constituent of ribosome"/>
    <property type="evidence" value="ECO:0007669"/>
    <property type="project" value="InterPro"/>
</dbReference>
<gene>
    <name evidence="4" type="ORF">A2909_02270</name>
</gene>
<feature type="non-terminal residue" evidence="4">
    <location>
        <position position="1"/>
    </location>
</feature>
<dbReference type="InterPro" id="IPR002136">
    <property type="entry name" value="Ribosomal_uL4"/>
</dbReference>
<dbReference type="Proteomes" id="UP000178302">
    <property type="component" value="Unassembled WGS sequence"/>
</dbReference>
<reference evidence="4 5" key="1">
    <citation type="journal article" date="2016" name="Nat. Commun.">
        <title>Thousands of microbial genomes shed light on interconnected biogeochemical processes in an aquifer system.</title>
        <authorList>
            <person name="Anantharaman K."/>
            <person name="Brown C.T."/>
            <person name="Hug L.A."/>
            <person name="Sharon I."/>
            <person name="Castelle C.J."/>
            <person name="Probst A.J."/>
            <person name="Thomas B.C."/>
            <person name="Singh A."/>
            <person name="Wilkins M.J."/>
            <person name="Karaoz U."/>
            <person name="Brodie E.L."/>
            <person name="Williams K.H."/>
            <person name="Hubbard S.S."/>
            <person name="Banfield J.F."/>
        </authorList>
    </citation>
    <scope>NUCLEOTIDE SEQUENCE [LARGE SCALE GENOMIC DNA]</scope>
</reference>